<organism evidence="1 2">
    <name type="scientific">Nitrososphaera gargensis (strain Ga9.2)</name>
    <dbReference type="NCBI Taxonomy" id="1237085"/>
    <lineage>
        <taxon>Archaea</taxon>
        <taxon>Nitrososphaerota</taxon>
        <taxon>Nitrososphaeria</taxon>
        <taxon>Nitrososphaerales</taxon>
        <taxon>Nitrososphaeraceae</taxon>
        <taxon>Nitrososphaera</taxon>
    </lineage>
</organism>
<dbReference type="EMBL" id="CP002408">
    <property type="protein sequence ID" value="AFU58036.1"/>
    <property type="molecule type" value="Genomic_DNA"/>
</dbReference>
<evidence type="ECO:0000313" key="2">
    <source>
        <dbReference type="Proteomes" id="UP000008037"/>
    </source>
</evidence>
<dbReference type="Proteomes" id="UP000008037">
    <property type="component" value="Chromosome"/>
</dbReference>
<dbReference type="KEGG" id="nga:Ngar_c10940"/>
<name>K0I9P0_NITGG</name>
<dbReference type="InParanoid" id="K0I9P0"/>
<protein>
    <submittedName>
        <fullName evidence="1">Uncharacterized protein</fullName>
    </submittedName>
</protein>
<gene>
    <name evidence="1" type="ordered locus">Ngar_c10940</name>
</gene>
<accession>K0I9P0</accession>
<proteinExistence type="predicted"/>
<keyword evidence="2" id="KW-1185">Reference proteome</keyword>
<dbReference type="BioCyc" id="CNIT1237085:G1324-1092-MONOMER"/>
<dbReference type="AlphaFoldDB" id="K0I9P0"/>
<reference evidence="1 2" key="1">
    <citation type="journal article" date="2012" name="Environ. Microbiol.">
        <title>The genome of the ammonia-oxidizing Candidatus Nitrososphaera gargensis: insights into metabolic versatility and environmental adaptations.</title>
        <authorList>
            <person name="Spang A."/>
            <person name="Poehlein A."/>
            <person name="Offre P."/>
            <person name="Zumbragel S."/>
            <person name="Haider S."/>
            <person name="Rychlik N."/>
            <person name="Nowka B."/>
            <person name="Schmeisser C."/>
            <person name="Lebedeva E.V."/>
            <person name="Rattei T."/>
            <person name="Bohm C."/>
            <person name="Schmid M."/>
            <person name="Galushko A."/>
            <person name="Hatzenpichler R."/>
            <person name="Weinmaier T."/>
            <person name="Daniel R."/>
            <person name="Schleper C."/>
            <person name="Spieck E."/>
            <person name="Streit W."/>
            <person name="Wagner M."/>
        </authorList>
    </citation>
    <scope>NUCLEOTIDE SEQUENCE [LARGE SCALE GENOMIC DNA]</scope>
    <source>
        <strain evidence="2">Ga9.2</strain>
    </source>
</reference>
<sequence length="60" mass="6924">MLNSTPAATTFRQIPNLPLSSCKKLGISEDQCYDAVTILKEEEDNKPKKWYRRIQQPTNL</sequence>
<dbReference type="HOGENOM" id="CLU_2930310_0_0_2"/>
<dbReference type="STRING" id="1237085.Ngar_c10940"/>
<evidence type="ECO:0000313" key="1">
    <source>
        <dbReference type="EMBL" id="AFU58036.1"/>
    </source>
</evidence>